<name>A0A151P961_ALLMI</name>
<sequence length="68" mass="7345">MKGGPVCPIPRRSSFWPGEANSDGSGIALVFTRLVLAVAFKTSALSHPGDYKPITEVHRALVEIIRII</sequence>
<proteinExistence type="predicted"/>
<evidence type="ECO:0000313" key="2">
    <source>
        <dbReference type="Proteomes" id="UP000050525"/>
    </source>
</evidence>
<evidence type="ECO:0000313" key="1">
    <source>
        <dbReference type="EMBL" id="KYO45631.1"/>
    </source>
</evidence>
<protein>
    <submittedName>
        <fullName evidence="1">Uncharacterized protein</fullName>
    </submittedName>
</protein>
<gene>
    <name evidence="1" type="ORF">Y1Q_0021320</name>
</gene>
<dbReference type="AlphaFoldDB" id="A0A151P961"/>
<dbReference type="EMBL" id="AKHW03000533">
    <property type="protein sequence ID" value="KYO45631.1"/>
    <property type="molecule type" value="Genomic_DNA"/>
</dbReference>
<organism evidence="1 2">
    <name type="scientific">Alligator mississippiensis</name>
    <name type="common">American alligator</name>
    <dbReference type="NCBI Taxonomy" id="8496"/>
    <lineage>
        <taxon>Eukaryota</taxon>
        <taxon>Metazoa</taxon>
        <taxon>Chordata</taxon>
        <taxon>Craniata</taxon>
        <taxon>Vertebrata</taxon>
        <taxon>Euteleostomi</taxon>
        <taxon>Archelosauria</taxon>
        <taxon>Archosauria</taxon>
        <taxon>Crocodylia</taxon>
        <taxon>Alligatoridae</taxon>
        <taxon>Alligatorinae</taxon>
        <taxon>Alligator</taxon>
    </lineage>
</organism>
<reference evidence="1 2" key="1">
    <citation type="journal article" date="2012" name="Genome Biol.">
        <title>Sequencing three crocodilian genomes to illuminate the evolution of archosaurs and amniotes.</title>
        <authorList>
            <person name="St John J.A."/>
            <person name="Braun E.L."/>
            <person name="Isberg S.R."/>
            <person name="Miles L.G."/>
            <person name="Chong A.Y."/>
            <person name="Gongora J."/>
            <person name="Dalzell P."/>
            <person name="Moran C."/>
            <person name="Bed'hom B."/>
            <person name="Abzhanov A."/>
            <person name="Burgess S.C."/>
            <person name="Cooksey A.M."/>
            <person name="Castoe T.A."/>
            <person name="Crawford N.G."/>
            <person name="Densmore L.D."/>
            <person name="Drew J.C."/>
            <person name="Edwards S.V."/>
            <person name="Faircloth B.C."/>
            <person name="Fujita M.K."/>
            <person name="Greenwold M.J."/>
            <person name="Hoffmann F.G."/>
            <person name="Howard J.M."/>
            <person name="Iguchi T."/>
            <person name="Janes D.E."/>
            <person name="Khan S.Y."/>
            <person name="Kohno S."/>
            <person name="de Koning A.J."/>
            <person name="Lance S.L."/>
            <person name="McCarthy F.M."/>
            <person name="McCormack J.E."/>
            <person name="Merchant M.E."/>
            <person name="Peterson D.G."/>
            <person name="Pollock D.D."/>
            <person name="Pourmand N."/>
            <person name="Raney B.J."/>
            <person name="Roessler K.A."/>
            <person name="Sanford J.R."/>
            <person name="Sawyer R.H."/>
            <person name="Schmidt C.J."/>
            <person name="Triplett E.W."/>
            <person name="Tuberville T.D."/>
            <person name="Venegas-Anaya M."/>
            <person name="Howard J.T."/>
            <person name="Jarvis E.D."/>
            <person name="Guillette L.J.Jr."/>
            <person name="Glenn T.C."/>
            <person name="Green R.E."/>
            <person name="Ray D.A."/>
        </authorList>
    </citation>
    <scope>NUCLEOTIDE SEQUENCE [LARGE SCALE GENOMIC DNA]</scope>
    <source>
        <strain evidence="1">KSC_2009_1</strain>
    </source>
</reference>
<dbReference type="Proteomes" id="UP000050525">
    <property type="component" value="Unassembled WGS sequence"/>
</dbReference>
<accession>A0A151P961</accession>
<keyword evidence="2" id="KW-1185">Reference proteome</keyword>
<comment type="caution">
    <text evidence="1">The sequence shown here is derived from an EMBL/GenBank/DDBJ whole genome shotgun (WGS) entry which is preliminary data.</text>
</comment>